<evidence type="ECO:0000313" key="3">
    <source>
        <dbReference type="EMBL" id="TWT60883.1"/>
    </source>
</evidence>
<accession>A0A5C5XEV9</accession>
<dbReference type="EMBL" id="SJPG01000001">
    <property type="protein sequence ID" value="TWT60883.1"/>
    <property type="molecule type" value="Genomic_DNA"/>
</dbReference>
<dbReference type="Proteomes" id="UP000316095">
    <property type="component" value="Unassembled WGS sequence"/>
</dbReference>
<keyword evidence="2" id="KW-0732">Signal</keyword>
<reference evidence="3 4" key="1">
    <citation type="submission" date="2019-02" db="EMBL/GenBank/DDBJ databases">
        <title>Deep-cultivation of Planctomycetes and their phenomic and genomic characterization uncovers novel biology.</title>
        <authorList>
            <person name="Wiegand S."/>
            <person name="Jogler M."/>
            <person name="Boedeker C."/>
            <person name="Pinto D."/>
            <person name="Vollmers J."/>
            <person name="Rivas-Marin E."/>
            <person name="Kohn T."/>
            <person name="Peeters S.H."/>
            <person name="Heuer A."/>
            <person name="Rast P."/>
            <person name="Oberbeckmann S."/>
            <person name="Bunk B."/>
            <person name="Jeske O."/>
            <person name="Meyerdierks A."/>
            <person name="Storesund J.E."/>
            <person name="Kallscheuer N."/>
            <person name="Luecker S."/>
            <person name="Lage O.M."/>
            <person name="Pohl T."/>
            <person name="Merkel B.J."/>
            <person name="Hornburger P."/>
            <person name="Mueller R.-W."/>
            <person name="Bruemmer F."/>
            <person name="Labrenz M."/>
            <person name="Spormann A.M."/>
            <person name="Op Den Camp H."/>
            <person name="Overmann J."/>
            <person name="Amann R."/>
            <person name="Jetten M.S.M."/>
            <person name="Mascher T."/>
            <person name="Medema M.H."/>
            <person name="Devos D.P."/>
            <person name="Kaster A.-K."/>
            <person name="Ovreas L."/>
            <person name="Rohde M."/>
            <person name="Galperin M.Y."/>
            <person name="Jogler C."/>
        </authorList>
    </citation>
    <scope>NUCLEOTIDE SEQUENCE [LARGE SCALE GENOMIC DNA]</scope>
    <source>
        <strain evidence="3 4">Pan54</strain>
    </source>
</reference>
<organism evidence="3 4">
    <name type="scientific">Rubinisphaera italica</name>
    <dbReference type="NCBI Taxonomy" id="2527969"/>
    <lineage>
        <taxon>Bacteria</taxon>
        <taxon>Pseudomonadati</taxon>
        <taxon>Planctomycetota</taxon>
        <taxon>Planctomycetia</taxon>
        <taxon>Planctomycetales</taxon>
        <taxon>Planctomycetaceae</taxon>
        <taxon>Rubinisphaera</taxon>
    </lineage>
</organism>
<dbReference type="RefSeq" id="WP_146502940.1">
    <property type="nucleotide sequence ID" value="NZ_SJPG01000001.1"/>
</dbReference>
<comment type="caution">
    <text evidence="3">The sequence shown here is derived from an EMBL/GenBank/DDBJ whole genome shotgun (WGS) entry which is preliminary data.</text>
</comment>
<gene>
    <name evidence="3" type="ORF">Pan54_16140</name>
</gene>
<dbReference type="AlphaFoldDB" id="A0A5C5XEV9"/>
<name>A0A5C5XEV9_9PLAN</name>
<evidence type="ECO:0000256" key="1">
    <source>
        <dbReference type="SAM" id="MobiDB-lite"/>
    </source>
</evidence>
<sequence length="120" mass="13307" precursor="true">MKTPIPLLLAGSALFLCQIAQAQDYYRSPPSIPNPFAFIGPEIQDNPELIFLYSIGAQQGRALADQERFQGPPQRVLSPEERQRLLQSLSSGTRGDNSGQGRGSVAGFGTHHRYFNTYQR</sequence>
<feature type="compositionally biased region" description="Polar residues" evidence="1">
    <location>
        <begin position="85"/>
        <end position="97"/>
    </location>
</feature>
<evidence type="ECO:0000313" key="4">
    <source>
        <dbReference type="Proteomes" id="UP000316095"/>
    </source>
</evidence>
<feature type="region of interest" description="Disordered" evidence="1">
    <location>
        <begin position="65"/>
        <end position="108"/>
    </location>
</feature>
<keyword evidence="4" id="KW-1185">Reference proteome</keyword>
<protein>
    <submittedName>
        <fullName evidence="3">Uncharacterized protein</fullName>
    </submittedName>
</protein>
<proteinExistence type="predicted"/>
<feature type="signal peptide" evidence="2">
    <location>
        <begin position="1"/>
        <end position="22"/>
    </location>
</feature>
<evidence type="ECO:0000256" key="2">
    <source>
        <dbReference type="SAM" id="SignalP"/>
    </source>
</evidence>
<feature type="chain" id="PRO_5023028457" evidence="2">
    <location>
        <begin position="23"/>
        <end position="120"/>
    </location>
</feature>